<feature type="transmembrane region" description="Helical" evidence="9">
    <location>
        <begin position="43"/>
        <end position="61"/>
    </location>
</feature>
<name>D9Q2B4_ACIS3</name>
<gene>
    <name evidence="10" type="ordered locus">ASAC_1047</name>
</gene>
<dbReference type="eggNOG" id="arCOG02957">
    <property type="taxonomic scope" value="Archaea"/>
</dbReference>
<accession>D9Q2B4</accession>
<evidence type="ECO:0000256" key="5">
    <source>
        <dbReference type="ARBA" id="ARBA00022989"/>
    </source>
</evidence>
<comment type="subcellular location">
    <subcellularLocation>
        <location evidence="8">Endomembrane system</location>
        <topology evidence="8">Single-pass membrane protein</topology>
    </subcellularLocation>
</comment>
<proteinExistence type="inferred from homology"/>
<protein>
    <recommendedName>
        <fullName evidence="12">Preprotein translocase subunit SecG</fullName>
    </recommendedName>
</protein>
<keyword evidence="6" id="KW-0811">Translocation</keyword>
<reference evidence="10 11" key="1">
    <citation type="journal article" date="2010" name="Appl. Environ. Microbiol.">
        <title>The genome sequence of the crenarchaeon Acidilobus saccharovorans supports a new order, Acidilobales, and suggests an important ecological role in terrestrial acidic hot springs.</title>
        <authorList>
            <person name="Mardanov A.V."/>
            <person name="Svetlitchnyi V.A."/>
            <person name="Beletsky A.V."/>
            <person name="Prokofeva M.I."/>
            <person name="Bonch-Osmolovskaya E.A."/>
            <person name="Ravin N.V."/>
            <person name="Skryabin K.G."/>
        </authorList>
    </citation>
    <scope>NUCLEOTIDE SEQUENCE [LARGE SCALE GENOMIC DNA]</scope>
    <source>
        <strain evidence="11">DSM 16705 / JCM 18335 / VKM B-2471 / 345-15</strain>
    </source>
</reference>
<dbReference type="InParanoid" id="D9Q2B4"/>
<evidence type="ECO:0000256" key="9">
    <source>
        <dbReference type="SAM" id="Phobius"/>
    </source>
</evidence>
<keyword evidence="5 9" id="KW-1133">Transmembrane helix</keyword>
<sequence>MPDKKKSASSSKKRKESGPLAAAGLVAFYENYKSKIEISPTSLVIISAVIAAAVIIARMVVH</sequence>
<keyword evidence="4" id="KW-0653">Protein transport</keyword>
<evidence type="ECO:0000256" key="7">
    <source>
        <dbReference type="ARBA" id="ARBA00023136"/>
    </source>
</evidence>
<dbReference type="EMBL" id="CP001742">
    <property type="protein sequence ID" value="ADL19452.1"/>
    <property type="molecule type" value="Genomic_DNA"/>
</dbReference>
<evidence type="ECO:0000256" key="8">
    <source>
        <dbReference type="ARBA" id="ARBA00037847"/>
    </source>
</evidence>
<dbReference type="RefSeq" id="WP_013266964.1">
    <property type="nucleotide sequence ID" value="NC_014374.1"/>
</dbReference>
<dbReference type="Proteomes" id="UP000000346">
    <property type="component" value="Chromosome"/>
</dbReference>
<organism evidence="10 11">
    <name type="scientific">Acidilobus saccharovorans (strain DSM 16705 / JCM 18335 / VKM B-2471 / 345-15)</name>
    <dbReference type="NCBI Taxonomy" id="666510"/>
    <lineage>
        <taxon>Archaea</taxon>
        <taxon>Thermoproteota</taxon>
        <taxon>Thermoprotei</taxon>
        <taxon>Acidilobales</taxon>
        <taxon>Acidilobaceae</taxon>
        <taxon>Acidilobus</taxon>
    </lineage>
</organism>
<dbReference type="GeneID" id="9499293"/>
<dbReference type="KEGG" id="asc:ASAC_1047"/>
<evidence type="ECO:0000256" key="3">
    <source>
        <dbReference type="ARBA" id="ARBA00022692"/>
    </source>
</evidence>
<evidence type="ECO:0000313" key="10">
    <source>
        <dbReference type="EMBL" id="ADL19452.1"/>
    </source>
</evidence>
<evidence type="ECO:0008006" key="12">
    <source>
        <dbReference type="Google" id="ProtNLM"/>
    </source>
</evidence>
<dbReference type="HOGENOM" id="CLU_208205_2_0_2"/>
<evidence type="ECO:0000313" key="11">
    <source>
        <dbReference type="Proteomes" id="UP000000346"/>
    </source>
</evidence>
<keyword evidence="11" id="KW-1185">Reference proteome</keyword>
<evidence type="ECO:0000256" key="2">
    <source>
        <dbReference type="ARBA" id="ARBA00022448"/>
    </source>
</evidence>
<keyword evidence="3 9" id="KW-0812">Transmembrane</keyword>
<evidence type="ECO:0000256" key="6">
    <source>
        <dbReference type="ARBA" id="ARBA00023010"/>
    </source>
</evidence>
<dbReference type="Pfam" id="PF03911">
    <property type="entry name" value="Sec61_beta"/>
    <property type="match status" value="1"/>
</dbReference>
<dbReference type="GO" id="GO:0015031">
    <property type="term" value="P:protein transport"/>
    <property type="evidence" value="ECO:0007669"/>
    <property type="project" value="UniProtKB-KW"/>
</dbReference>
<dbReference type="GO" id="GO:0012505">
    <property type="term" value="C:endomembrane system"/>
    <property type="evidence" value="ECO:0007669"/>
    <property type="project" value="UniProtKB-SubCell"/>
</dbReference>
<evidence type="ECO:0000256" key="4">
    <source>
        <dbReference type="ARBA" id="ARBA00022927"/>
    </source>
</evidence>
<dbReference type="InterPro" id="IPR016482">
    <property type="entry name" value="SecG/Sec61-beta/Sbh"/>
</dbReference>
<dbReference type="AlphaFoldDB" id="D9Q2B4"/>
<keyword evidence="2" id="KW-0813">Transport</keyword>
<evidence type="ECO:0000256" key="1">
    <source>
        <dbReference type="ARBA" id="ARBA00006103"/>
    </source>
</evidence>
<comment type="similarity">
    <text evidence="1">Belongs to the SEC61-beta family.</text>
</comment>
<keyword evidence="7 9" id="KW-0472">Membrane</keyword>